<feature type="compositionally biased region" description="Low complexity" evidence="14">
    <location>
        <begin position="687"/>
        <end position="785"/>
    </location>
</feature>
<comment type="caution">
    <text evidence="18">The sequence shown here is derived from an EMBL/GenBank/DDBJ whole genome shotgun (WGS) entry which is preliminary data.</text>
</comment>
<dbReference type="NCBIfam" id="TIGR02074">
    <property type="entry name" value="PBP_1a_fam"/>
    <property type="match status" value="1"/>
</dbReference>
<evidence type="ECO:0000313" key="19">
    <source>
        <dbReference type="Proteomes" id="UP000051181"/>
    </source>
</evidence>
<evidence type="ECO:0000313" key="18">
    <source>
        <dbReference type="EMBL" id="KRK18643.1"/>
    </source>
</evidence>
<dbReference type="GO" id="GO:0030288">
    <property type="term" value="C:outer membrane-bounded periplasmic space"/>
    <property type="evidence" value="ECO:0007669"/>
    <property type="project" value="TreeGrafter"/>
</dbReference>
<evidence type="ECO:0000256" key="10">
    <source>
        <dbReference type="ARBA" id="ARBA00023268"/>
    </source>
</evidence>
<evidence type="ECO:0000256" key="4">
    <source>
        <dbReference type="ARBA" id="ARBA00022670"/>
    </source>
</evidence>
<evidence type="ECO:0000256" key="2">
    <source>
        <dbReference type="ARBA" id="ARBA00007739"/>
    </source>
</evidence>
<dbReference type="eggNOG" id="COG0744">
    <property type="taxonomic scope" value="Bacteria"/>
</dbReference>
<keyword evidence="3" id="KW-0121">Carboxypeptidase</keyword>
<dbReference type="GO" id="GO:0009252">
    <property type="term" value="P:peptidoglycan biosynthetic process"/>
    <property type="evidence" value="ECO:0007669"/>
    <property type="project" value="UniProtKB-KW"/>
</dbReference>
<keyword evidence="15" id="KW-0472">Membrane</keyword>
<keyword evidence="11" id="KW-0961">Cell wall biogenesis/degradation</keyword>
<keyword evidence="15" id="KW-1133">Transmembrane helix</keyword>
<protein>
    <submittedName>
        <fullName evidence="18">Penicillin-binding protein 1A</fullName>
    </submittedName>
</protein>
<comment type="similarity">
    <text evidence="2">In the N-terminal section; belongs to the glycosyltransferase 51 family.</text>
</comment>
<evidence type="ECO:0000256" key="7">
    <source>
        <dbReference type="ARBA" id="ARBA00022801"/>
    </source>
</evidence>
<gene>
    <name evidence="18" type="ORF">FD22_GL000247</name>
</gene>
<dbReference type="InterPro" id="IPR023346">
    <property type="entry name" value="Lysozyme-like_dom_sf"/>
</dbReference>
<dbReference type="InterPro" id="IPR012338">
    <property type="entry name" value="Beta-lactam/transpept-like"/>
</dbReference>
<dbReference type="AlphaFoldDB" id="A0A0R1FDW9"/>
<dbReference type="GO" id="GO:0008658">
    <property type="term" value="F:penicillin binding"/>
    <property type="evidence" value="ECO:0007669"/>
    <property type="project" value="InterPro"/>
</dbReference>
<dbReference type="GO" id="GO:0008360">
    <property type="term" value="P:regulation of cell shape"/>
    <property type="evidence" value="ECO:0007669"/>
    <property type="project" value="UniProtKB-KW"/>
</dbReference>
<evidence type="ECO:0000256" key="1">
    <source>
        <dbReference type="ARBA" id="ARBA00007090"/>
    </source>
</evidence>
<keyword evidence="5" id="KW-0328">Glycosyltransferase</keyword>
<dbReference type="Pfam" id="PF00905">
    <property type="entry name" value="Transpeptidase"/>
    <property type="match status" value="1"/>
</dbReference>
<sequence length="785" mass="84500">MANNNQSRVARHQNGAKKPKKRHPIRRIFLWLLALFVVILVAGGGLFTYYAMSAPKVTQAQLSSQSSSVIYDSSGNKIRTLGLENRSYASGNEIPQTLKDAIVSTEDRRFYSNFGIDPVRILGAAYSNFTGNSGLQGGSTLTQQLVKLAVFSTKKSDQTLRRKAQEAWLAIKVDRSYSKNQILEFYVNKVPLANGVYGMGTAAHYYYNKSLKELDLAQLALIAGMPQAPNTYDPYTNPAAAKARRDLVLQAIVTNKKITSQQAKQAAAVPITEGLVDQQKQTNTDTDNVTDAYISQVVAEVKKKTGLNPYTDGLKIYTNLNMKVQKRLYDIVNTDNYVSFPDDLLQTGVTMTDVKTGKVTAMIGGRKTGNVQFGLNRAVQTSRSSGSTIKPLLDYGPAIEYLNYSTYQQMEDTKYTYAGTSTQLYDWDFEYMGRISLRTALAQSRNVPAVRTLDKVGLTKATQFINGLGITFAKPLELQNGIGADVSSLQEAAGYAAFANGGTYYKPYLINKVEKPDGTSETFDPQGKRAMKSSTAYMITDVLKDVISSGTGTSAQISGLHQAGKTGTTNYSDDELNNSTSISSSMAKDSWFTGYSKDYAISVWTGYDQPQQHGLTSTEQQVAANIYRELMQYANTETNASGGNWTKPSSVVAANILKGSNPAQLAASGASSSQVTRELFVRGTQPTTVASSTTSSRRKTSTSSSSISSSSSSLASSSFSSAVSSASSSAIEQSSSQVSQSSSSAASQSTNNGQSNANTATTDTNANQNTTNSSNTQTPSSNTGS</sequence>
<keyword evidence="15" id="KW-0812">Transmembrane</keyword>
<dbReference type="Proteomes" id="UP000051181">
    <property type="component" value="Unassembled WGS sequence"/>
</dbReference>
<dbReference type="GO" id="GO:0071555">
    <property type="term" value="P:cell wall organization"/>
    <property type="evidence" value="ECO:0007669"/>
    <property type="project" value="UniProtKB-KW"/>
</dbReference>
<dbReference type="PATRIC" id="fig|913848.6.peg.243"/>
<accession>A0A0R1FDW9</accession>
<dbReference type="GO" id="GO:0009002">
    <property type="term" value="F:serine-type D-Ala-D-Ala carboxypeptidase activity"/>
    <property type="evidence" value="ECO:0007669"/>
    <property type="project" value="UniProtKB-EC"/>
</dbReference>
<feature type="domain" description="Glycosyl transferase family 51" evidence="17">
    <location>
        <begin position="76"/>
        <end position="251"/>
    </location>
</feature>
<dbReference type="GO" id="GO:0008955">
    <property type="term" value="F:peptidoglycan glycosyltransferase activity"/>
    <property type="evidence" value="ECO:0007669"/>
    <property type="project" value="UniProtKB-EC"/>
</dbReference>
<dbReference type="SUPFAM" id="SSF53955">
    <property type="entry name" value="Lysozyme-like"/>
    <property type="match status" value="1"/>
</dbReference>
<feature type="transmembrane region" description="Helical" evidence="15">
    <location>
        <begin position="28"/>
        <end position="52"/>
    </location>
</feature>
<dbReference type="Gene3D" id="1.10.3810.10">
    <property type="entry name" value="Biosynthetic peptidoglycan transglycosylase-like"/>
    <property type="match status" value="1"/>
</dbReference>
<evidence type="ECO:0000256" key="3">
    <source>
        <dbReference type="ARBA" id="ARBA00022645"/>
    </source>
</evidence>
<feature type="region of interest" description="Disordered" evidence="14">
    <location>
        <begin position="681"/>
        <end position="785"/>
    </location>
</feature>
<evidence type="ECO:0000256" key="11">
    <source>
        <dbReference type="ARBA" id="ARBA00023316"/>
    </source>
</evidence>
<keyword evidence="7" id="KW-0378">Hydrolase</keyword>
<keyword evidence="9" id="KW-0573">Peptidoglycan synthesis</keyword>
<evidence type="ECO:0000259" key="17">
    <source>
        <dbReference type="Pfam" id="PF00912"/>
    </source>
</evidence>
<feature type="region of interest" description="Disordered" evidence="14">
    <location>
        <begin position="1"/>
        <end position="20"/>
    </location>
</feature>
<comment type="catalytic activity">
    <reaction evidence="12">
        <text>Preferential cleavage: (Ac)2-L-Lys-D-Ala-|-D-Ala. Also transpeptidation of peptidyl-alanyl moieties that are N-acyl substituents of D-alanine.</text>
        <dbReference type="EC" id="3.4.16.4"/>
    </reaction>
</comment>
<evidence type="ECO:0000256" key="5">
    <source>
        <dbReference type="ARBA" id="ARBA00022676"/>
    </source>
</evidence>
<dbReference type="InterPro" id="IPR050396">
    <property type="entry name" value="Glycosyltr_51/Transpeptidase"/>
</dbReference>
<comment type="catalytic activity">
    <reaction evidence="13">
        <text>[GlcNAc-(1-&gt;4)-Mur2Ac(oyl-L-Ala-gamma-D-Glu-L-Lys-D-Ala-D-Ala)](n)-di-trans,octa-cis-undecaprenyl diphosphate + beta-D-GlcNAc-(1-&gt;4)-Mur2Ac(oyl-L-Ala-gamma-D-Glu-L-Lys-D-Ala-D-Ala)-di-trans,octa-cis-undecaprenyl diphosphate = [GlcNAc-(1-&gt;4)-Mur2Ac(oyl-L-Ala-gamma-D-Glu-L-Lys-D-Ala-D-Ala)](n+1)-di-trans,octa-cis-undecaprenyl diphosphate + di-trans,octa-cis-undecaprenyl diphosphate + H(+)</text>
        <dbReference type="Rhea" id="RHEA:23708"/>
        <dbReference type="Rhea" id="RHEA-COMP:9602"/>
        <dbReference type="Rhea" id="RHEA-COMP:9603"/>
        <dbReference type="ChEBI" id="CHEBI:15378"/>
        <dbReference type="ChEBI" id="CHEBI:58405"/>
        <dbReference type="ChEBI" id="CHEBI:60033"/>
        <dbReference type="ChEBI" id="CHEBI:78435"/>
        <dbReference type="EC" id="2.4.99.28"/>
    </reaction>
</comment>
<keyword evidence="10" id="KW-0511">Multifunctional enzyme</keyword>
<dbReference type="PANTHER" id="PTHR32282">
    <property type="entry name" value="BINDING PROTEIN TRANSPEPTIDASE, PUTATIVE-RELATED"/>
    <property type="match status" value="1"/>
</dbReference>
<evidence type="ECO:0000256" key="14">
    <source>
        <dbReference type="SAM" id="MobiDB-lite"/>
    </source>
</evidence>
<dbReference type="InterPro" id="IPR001264">
    <property type="entry name" value="Glyco_trans_51"/>
</dbReference>
<evidence type="ECO:0000256" key="13">
    <source>
        <dbReference type="ARBA" id="ARBA00049902"/>
    </source>
</evidence>
<comment type="similarity">
    <text evidence="1">In the C-terminal section; belongs to the transpeptidase family.</text>
</comment>
<dbReference type="PANTHER" id="PTHR32282:SF29">
    <property type="entry name" value="PENICILLIN-BINDING PROTEIN 1A"/>
    <property type="match status" value="1"/>
</dbReference>
<dbReference type="Pfam" id="PF00912">
    <property type="entry name" value="Transgly"/>
    <property type="match status" value="1"/>
</dbReference>
<dbReference type="GO" id="GO:0006508">
    <property type="term" value="P:proteolysis"/>
    <property type="evidence" value="ECO:0007669"/>
    <property type="project" value="UniProtKB-KW"/>
</dbReference>
<evidence type="ECO:0000256" key="6">
    <source>
        <dbReference type="ARBA" id="ARBA00022679"/>
    </source>
</evidence>
<evidence type="ECO:0000256" key="15">
    <source>
        <dbReference type="SAM" id="Phobius"/>
    </source>
</evidence>
<evidence type="ECO:0000256" key="12">
    <source>
        <dbReference type="ARBA" id="ARBA00034000"/>
    </source>
</evidence>
<dbReference type="FunFam" id="1.10.3810.10:FF:000001">
    <property type="entry name" value="Penicillin-binding protein 1A"/>
    <property type="match status" value="1"/>
</dbReference>
<feature type="domain" description="Penicillin-binding protein transpeptidase" evidence="16">
    <location>
        <begin position="348"/>
        <end position="632"/>
    </location>
</feature>
<evidence type="ECO:0000256" key="8">
    <source>
        <dbReference type="ARBA" id="ARBA00022960"/>
    </source>
</evidence>
<proteinExistence type="inferred from homology"/>
<dbReference type="RefSeq" id="WP_010011201.1">
    <property type="nucleotide sequence ID" value="NZ_AZCN01000011.1"/>
</dbReference>
<dbReference type="Gene3D" id="3.40.710.10">
    <property type="entry name" value="DD-peptidase/beta-lactamase superfamily"/>
    <property type="match status" value="1"/>
</dbReference>
<dbReference type="SUPFAM" id="SSF56601">
    <property type="entry name" value="beta-lactamase/transpeptidase-like"/>
    <property type="match status" value="1"/>
</dbReference>
<keyword evidence="6" id="KW-0808">Transferase</keyword>
<organism evidence="18 19">
    <name type="scientific">Loigolactobacillus coryniformis subsp. coryniformis KCTC 3167 = DSM 20001</name>
    <dbReference type="NCBI Taxonomy" id="913848"/>
    <lineage>
        <taxon>Bacteria</taxon>
        <taxon>Bacillati</taxon>
        <taxon>Bacillota</taxon>
        <taxon>Bacilli</taxon>
        <taxon>Lactobacillales</taxon>
        <taxon>Lactobacillaceae</taxon>
        <taxon>Loigolactobacillus</taxon>
    </lineage>
</organism>
<feature type="compositionally biased region" description="Basic residues" evidence="14">
    <location>
        <begin position="9"/>
        <end position="20"/>
    </location>
</feature>
<evidence type="ECO:0000256" key="9">
    <source>
        <dbReference type="ARBA" id="ARBA00022984"/>
    </source>
</evidence>
<dbReference type="InterPro" id="IPR036950">
    <property type="entry name" value="PBP_transglycosylase"/>
</dbReference>
<dbReference type="EMBL" id="AZCN01000011">
    <property type="protein sequence ID" value="KRK18643.1"/>
    <property type="molecule type" value="Genomic_DNA"/>
</dbReference>
<dbReference type="GeneID" id="65917164"/>
<keyword evidence="8" id="KW-0133">Cell shape</keyword>
<keyword evidence="4" id="KW-0645">Protease</keyword>
<reference evidence="18 19" key="1">
    <citation type="journal article" date="2015" name="Genome Announc.">
        <title>Expanding the biotechnology potential of lactobacilli through comparative genomics of 213 strains and associated genera.</title>
        <authorList>
            <person name="Sun Z."/>
            <person name="Harris H.M."/>
            <person name="McCann A."/>
            <person name="Guo C."/>
            <person name="Argimon S."/>
            <person name="Zhang W."/>
            <person name="Yang X."/>
            <person name="Jeffery I.B."/>
            <person name="Cooney J.C."/>
            <person name="Kagawa T.F."/>
            <person name="Liu W."/>
            <person name="Song Y."/>
            <person name="Salvetti E."/>
            <person name="Wrobel A."/>
            <person name="Rasinkangas P."/>
            <person name="Parkhill J."/>
            <person name="Rea M.C."/>
            <person name="O'Sullivan O."/>
            <person name="Ritari J."/>
            <person name="Douillard F.P."/>
            <person name="Paul Ross R."/>
            <person name="Yang R."/>
            <person name="Briner A.E."/>
            <person name="Felis G.E."/>
            <person name="de Vos W.M."/>
            <person name="Barrangou R."/>
            <person name="Klaenhammer T.R."/>
            <person name="Caufield P.W."/>
            <person name="Cui Y."/>
            <person name="Zhang H."/>
            <person name="O'Toole P.W."/>
        </authorList>
    </citation>
    <scope>NUCLEOTIDE SEQUENCE [LARGE SCALE GENOMIC DNA]</scope>
    <source>
        <strain evidence="18 19">DSM 20001</strain>
    </source>
</reference>
<name>A0A0R1FDW9_9LACO</name>
<evidence type="ECO:0000259" key="16">
    <source>
        <dbReference type="Pfam" id="PF00905"/>
    </source>
</evidence>
<dbReference type="InterPro" id="IPR001460">
    <property type="entry name" value="PCN-bd_Tpept"/>
</dbReference>